<dbReference type="Pfam" id="PF14604">
    <property type="entry name" value="SH3_9"/>
    <property type="match status" value="1"/>
</dbReference>
<dbReference type="EMBL" id="ML979135">
    <property type="protein sequence ID" value="KAF1916402.1"/>
    <property type="molecule type" value="Genomic_DNA"/>
</dbReference>
<feature type="transmembrane region" description="Helical" evidence="8">
    <location>
        <begin position="158"/>
        <end position="179"/>
    </location>
</feature>
<feature type="region of interest" description="Disordered" evidence="7">
    <location>
        <begin position="188"/>
        <end position="317"/>
    </location>
</feature>
<feature type="compositionally biased region" description="Basic residues" evidence="7">
    <location>
        <begin position="1"/>
        <end position="15"/>
    </location>
</feature>
<dbReference type="AlphaFoldDB" id="A0A6A5QM22"/>
<evidence type="ECO:0000256" key="5">
    <source>
        <dbReference type="ARBA" id="ARBA00023136"/>
    </source>
</evidence>
<evidence type="ECO:0000256" key="2">
    <source>
        <dbReference type="ARBA" id="ARBA00022443"/>
    </source>
</evidence>
<gene>
    <name evidence="10" type="ORF">BDU57DRAFT_556637</name>
</gene>
<keyword evidence="4 8" id="KW-1133">Transmembrane helix</keyword>
<protein>
    <recommendedName>
        <fullName evidence="9">SH3 domain-containing protein</fullName>
    </recommendedName>
</protein>
<dbReference type="GO" id="GO:0071944">
    <property type="term" value="C:cell periphery"/>
    <property type="evidence" value="ECO:0007669"/>
    <property type="project" value="UniProtKB-ARBA"/>
</dbReference>
<keyword evidence="5 8" id="KW-0472">Membrane</keyword>
<feature type="region of interest" description="Disordered" evidence="7">
    <location>
        <begin position="368"/>
        <end position="429"/>
    </location>
</feature>
<dbReference type="SMART" id="SM00326">
    <property type="entry name" value="SH3"/>
    <property type="match status" value="1"/>
</dbReference>
<proteinExistence type="predicted"/>
<evidence type="ECO:0000256" key="6">
    <source>
        <dbReference type="PROSITE-ProRule" id="PRU00192"/>
    </source>
</evidence>
<feature type="region of interest" description="Disordered" evidence="7">
    <location>
        <begin position="58"/>
        <end position="108"/>
    </location>
</feature>
<evidence type="ECO:0000256" key="7">
    <source>
        <dbReference type="SAM" id="MobiDB-lite"/>
    </source>
</evidence>
<dbReference type="OrthoDB" id="5340910at2759"/>
<feature type="domain" description="SH3" evidence="9">
    <location>
        <begin position="428"/>
        <end position="489"/>
    </location>
</feature>
<feature type="region of interest" description="Disordered" evidence="7">
    <location>
        <begin position="1"/>
        <end position="25"/>
    </location>
</feature>
<keyword evidence="11" id="KW-1185">Reference proteome</keyword>
<dbReference type="PANTHER" id="PTHR15549">
    <property type="entry name" value="PAIRED IMMUNOGLOBULIN-LIKE TYPE 2 RECEPTOR"/>
    <property type="match status" value="1"/>
</dbReference>
<dbReference type="InterPro" id="IPR051694">
    <property type="entry name" value="Immunoregulatory_rcpt-like"/>
</dbReference>
<dbReference type="InterPro" id="IPR001452">
    <property type="entry name" value="SH3_domain"/>
</dbReference>
<evidence type="ECO:0000259" key="9">
    <source>
        <dbReference type="PROSITE" id="PS50002"/>
    </source>
</evidence>
<dbReference type="PANTHER" id="PTHR15549:SF26">
    <property type="entry name" value="AXIAL BUDDING PATTERN PROTEIN 2-RELATED"/>
    <property type="match status" value="1"/>
</dbReference>
<dbReference type="Gene3D" id="2.30.30.40">
    <property type="entry name" value="SH3 Domains"/>
    <property type="match status" value="1"/>
</dbReference>
<feature type="compositionally biased region" description="Polar residues" evidence="7">
    <location>
        <begin position="67"/>
        <end position="81"/>
    </location>
</feature>
<reference evidence="10" key="1">
    <citation type="journal article" date="2020" name="Stud. Mycol.">
        <title>101 Dothideomycetes genomes: a test case for predicting lifestyles and emergence of pathogens.</title>
        <authorList>
            <person name="Haridas S."/>
            <person name="Albert R."/>
            <person name="Binder M."/>
            <person name="Bloem J."/>
            <person name="Labutti K."/>
            <person name="Salamov A."/>
            <person name="Andreopoulos B."/>
            <person name="Baker S."/>
            <person name="Barry K."/>
            <person name="Bills G."/>
            <person name="Bluhm B."/>
            <person name="Cannon C."/>
            <person name="Castanera R."/>
            <person name="Culley D."/>
            <person name="Daum C."/>
            <person name="Ezra D."/>
            <person name="Gonzalez J."/>
            <person name="Henrissat B."/>
            <person name="Kuo A."/>
            <person name="Liang C."/>
            <person name="Lipzen A."/>
            <person name="Lutzoni F."/>
            <person name="Magnuson J."/>
            <person name="Mondo S."/>
            <person name="Nolan M."/>
            <person name="Ohm R."/>
            <person name="Pangilinan J."/>
            <person name="Park H.-J."/>
            <person name="Ramirez L."/>
            <person name="Alfaro M."/>
            <person name="Sun H."/>
            <person name="Tritt A."/>
            <person name="Yoshinaga Y."/>
            <person name="Zwiers L.-H."/>
            <person name="Turgeon B."/>
            <person name="Goodwin S."/>
            <person name="Spatafora J."/>
            <person name="Crous P."/>
            <person name="Grigoriev I."/>
        </authorList>
    </citation>
    <scope>NUCLEOTIDE SEQUENCE</scope>
    <source>
        <strain evidence="10">HMLAC05119</strain>
    </source>
</reference>
<evidence type="ECO:0000256" key="8">
    <source>
        <dbReference type="SAM" id="Phobius"/>
    </source>
</evidence>
<feature type="compositionally biased region" description="Polar residues" evidence="7">
    <location>
        <begin position="301"/>
        <end position="315"/>
    </location>
</feature>
<dbReference type="Proteomes" id="UP000800096">
    <property type="component" value="Unassembled WGS sequence"/>
</dbReference>
<evidence type="ECO:0000256" key="1">
    <source>
        <dbReference type="ARBA" id="ARBA00004167"/>
    </source>
</evidence>
<keyword evidence="2 6" id="KW-0728">SH3 domain</keyword>
<feature type="compositionally biased region" description="Polar residues" evidence="7">
    <location>
        <begin position="614"/>
        <end position="623"/>
    </location>
</feature>
<feature type="region of interest" description="Disordered" evidence="7">
    <location>
        <begin position="480"/>
        <end position="653"/>
    </location>
</feature>
<accession>A0A6A5QM22</accession>
<evidence type="ECO:0000313" key="10">
    <source>
        <dbReference type="EMBL" id="KAF1916402.1"/>
    </source>
</evidence>
<keyword evidence="3 8" id="KW-0812">Transmembrane</keyword>
<evidence type="ECO:0000256" key="4">
    <source>
        <dbReference type="ARBA" id="ARBA00022989"/>
    </source>
</evidence>
<organism evidence="10 11">
    <name type="scientific">Ampelomyces quisqualis</name>
    <name type="common">Powdery mildew agent</name>
    <dbReference type="NCBI Taxonomy" id="50730"/>
    <lineage>
        <taxon>Eukaryota</taxon>
        <taxon>Fungi</taxon>
        <taxon>Dikarya</taxon>
        <taxon>Ascomycota</taxon>
        <taxon>Pezizomycotina</taxon>
        <taxon>Dothideomycetes</taxon>
        <taxon>Pleosporomycetidae</taxon>
        <taxon>Pleosporales</taxon>
        <taxon>Pleosporineae</taxon>
        <taxon>Phaeosphaeriaceae</taxon>
        <taxon>Ampelomyces</taxon>
    </lineage>
</organism>
<dbReference type="GO" id="GO:0016020">
    <property type="term" value="C:membrane"/>
    <property type="evidence" value="ECO:0007669"/>
    <property type="project" value="UniProtKB-SubCell"/>
</dbReference>
<dbReference type="CDD" id="cd11854">
    <property type="entry name" value="SH3_Fus1p"/>
    <property type="match status" value="1"/>
</dbReference>
<sequence>MAHHHRESHLVRRQRNRDDDNNNNNNVVQTVVSVRIVTAQNTFTGKVNWITQEAPKTLIEPAVRPRPTSTSVGGEVKTTTKPAAGSLKASTAPSPSQDSDDDDDASAAPTQESTLMLATKTPTSNAINGIAGLASASASISAAASADSTQGISGGAKAGLALGILVGIGALLVGVLLLYRRKKKQQVPLKDNEKVDVYNPPPPPPAQVQSAPAPLPIIDLHPAPSIHTERTMSTPPRLSLRPLTQFDPAFDNSKNAGNAMLGVAAAGPPSPSKERDLPERPRSAWERPGAASSAPAENPFNDPQQSGPPSANPFGNNAAVDVSQARIPDSPPTASPLHFTTPSHDLANPVVPISSDVNPVVAATATASIPPPTQGLPALPVSNGDAVTPSPASTEDLPASPGPAPTGALPMAGTFAGARSNSPASGPGLNNVHRIQLDFKPSMQDELGLKAGQLVRMLHEYDDGWALCIRMDRSQQGVVPRTCLSKHPVKPRTGPPRQPPPPGMRSPPIRSPMGPGGIPSPRPLSPASGPNSPHPPANGQMSPVPGCMSPGARQMSPHMQGPPHGPSNSNAPQYGPLRGRSNSNAAYAGPPRSMSPGPYGGGPQMSPPRMGRPRSNSANQATNPRRGPAPGPSPMNPHAGPMPARKPVPGMAL</sequence>
<dbReference type="SUPFAM" id="SSF50044">
    <property type="entry name" value="SH3-domain"/>
    <property type="match status" value="1"/>
</dbReference>
<dbReference type="InterPro" id="IPR036028">
    <property type="entry name" value="SH3-like_dom_sf"/>
</dbReference>
<feature type="compositionally biased region" description="Basic and acidic residues" evidence="7">
    <location>
        <begin position="272"/>
        <end position="285"/>
    </location>
</feature>
<evidence type="ECO:0000256" key="3">
    <source>
        <dbReference type="ARBA" id="ARBA00022692"/>
    </source>
</evidence>
<name>A0A6A5QM22_AMPQU</name>
<comment type="subcellular location">
    <subcellularLocation>
        <location evidence="1">Membrane</location>
        <topology evidence="1">Single-pass membrane protein</topology>
    </subcellularLocation>
</comment>
<dbReference type="InterPro" id="IPR035521">
    <property type="entry name" value="Fus1_SH3"/>
</dbReference>
<feature type="compositionally biased region" description="Pro residues" evidence="7">
    <location>
        <begin position="493"/>
        <end position="505"/>
    </location>
</feature>
<evidence type="ECO:0000313" key="11">
    <source>
        <dbReference type="Proteomes" id="UP000800096"/>
    </source>
</evidence>
<dbReference type="PROSITE" id="PS50002">
    <property type="entry name" value="SH3"/>
    <property type="match status" value="1"/>
</dbReference>